<comment type="caution">
    <text evidence="2">The sequence shown here is derived from an EMBL/GenBank/DDBJ whole genome shotgun (WGS) entry which is preliminary data.</text>
</comment>
<dbReference type="Proteomes" id="UP000069773">
    <property type="component" value="Unassembled WGS sequence"/>
</dbReference>
<keyword evidence="3" id="KW-1185">Reference proteome</keyword>
<evidence type="ECO:0000313" key="2">
    <source>
        <dbReference type="EMBL" id="MCV7025621.1"/>
    </source>
</evidence>
<sequence>MAKLTRRAALGVLATGGGLVGVGYLLRNIIDMPASRAQGPGFDGASSGEMSQYMNMFMRHGELRRSVEDIPGGIRTVTESDSADLVAELQSHVAAMYARLDQGAEMMCMSSSLPTLFRRAPDYQRQLTFTANGVIAEETATDPEVTRAIREHGREVTGFVVDGMPAMMRGMMGDGMMGDGMMGDGMMGDGMMGGRPS</sequence>
<proteinExistence type="predicted"/>
<name>A0AAW5SQ95_MYCNV</name>
<dbReference type="EMBL" id="BCTA01000018">
    <property type="protein sequence ID" value="GAT07954.1"/>
    <property type="molecule type" value="Genomic_DNA"/>
</dbReference>
<accession>A0AAW5SQ95</accession>
<reference evidence="1 3" key="1">
    <citation type="journal article" date="2016" name="Genome Announc.">
        <title>Draft Genome Sequences of Five Rapidly Growing Mycobacterium Species, M. thermoresistibile, M. fortuitum subsp. acetamidolyticum, M. canariasense, M. brisbanense, and M. novocastrense.</title>
        <authorList>
            <person name="Katahira K."/>
            <person name="Ogura Y."/>
            <person name="Gotoh Y."/>
            <person name="Hayashi T."/>
        </authorList>
    </citation>
    <scope>NUCLEOTIDE SEQUENCE [LARGE SCALE GENOMIC DNA]</scope>
    <source>
        <strain evidence="1 3">JCM18114</strain>
    </source>
</reference>
<dbReference type="Proteomes" id="UP001207528">
    <property type="component" value="Unassembled WGS sequence"/>
</dbReference>
<evidence type="ECO:0000313" key="1">
    <source>
        <dbReference type="EMBL" id="GAT07954.1"/>
    </source>
</evidence>
<reference evidence="2" key="3">
    <citation type="journal article" date="2022" name="BMC Genomics">
        <title>Comparative genome analysis of mycobacteria focusing on tRNA and non-coding RNA.</title>
        <authorList>
            <person name="Behra P.R.K."/>
            <person name="Pettersson B.M.F."/>
            <person name="Ramesh M."/>
            <person name="Das S."/>
            <person name="Dasgupta S."/>
            <person name="Kirsebom L.A."/>
        </authorList>
    </citation>
    <scope>NUCLEOTIDE SEQUENCE</scope>
    <source>
        <strain evidence="2">DSM 44203</strain>
    </source>
</reference>
<reference evidence="2" key="2">
    <citation type="submission" date="2020-07" db="EMBL/GenBank/DDBJ databases">
        <authorList>
            <person name="Pettersson B.M.F."/>
            <person name="Behra P.R.K."/>
            <person name="Ramesh M."/>
            <person name="Das S."/>
            <person name="Dasgupta S."/>
            <person name="Kirsebom L.A."/>
        </authorList>
    </citation>
    <scope>NUCLEOTIDE SEQUENCE</scope>
    <source>
        <strain evidence="2">DSM 44203</strain>
    </source>
</reference>
<organism evidence="2 4">
    <name type="scientific">Mycolicibacterium novocastrense</name>
    <name type="common">Mycobacterium novocastrense</name>
    <dbReference type="NCBI Taxonomy" id="59813"/>
    <lineage>
        <taxon>Bacteria</taxon>
        <taxon>Bacillati</taxon>
        <taxon>Actinomycetota</taxon>
        <taxon>Actinomycetes</taxon>
        <taxon>Mycobacteriales</taxon>
        <taxon>Mycobacteriaceae</taxon>
        <taxon>Mycolicibacterium</taxon>
    </lineage>
</organism>
<evidence type="ECO:0000313" key="4">
    <source>
        <dbReference type="Proteomes" id="UP001207528"/>
    </source>
</evidence>
<gene>
    <name evidence="2" type="ORF">H7I77_20085</name>
    <name evidence="1" type="ORF">RMCN_1087</name>
</gene>
<protein>
    <submittedName>
        <fullName evidence="2">Uncharacterized protein</fullName>
    </submittedName>
</protein>
<dbReference type="InterPro" id="IPR006311">
    <property type="entry name" value="TAT_signal"/>
</dbReference>
<dbReference type="PROSITE" id="PS51318">
    <property type="entry name" value="TAT"/>
    <property type="match status" value="1"/>
</dbReference>
<dbReference type="AlphaFoldDB" id="A0AAW5SQ95"/>
<dbReference type="EMBL" id="JACKTI010000050">
    <property type="protein sequence ID" value="MCV7025621.1"/>
    <property type="molecule type" value="Genomic_DNA"/>
</dbReference>
<evidence type="ECO:0000313" key="3">
    <source>
        <dbReference type="Proteomes" id="UP000069773"/>
    </source>
</evidence>